<dbReference type="RefSeq" id="WP_147123361.1">
    <property type="nucleotide sequence ID" value="NZ_VOPY01000003.1"/>
</dbReference>
<evidence type="ECO:0000313" key="6">
    <source>
        <dbReference type="EMBL" id="TXC68141.1"/>
    </source>
</evidence>
<comment type="subunit">
    <text evidence="3">Homotetramer.</text>
</comment>
<evidence type="ECO:0000256" key="3">
    <source>
        <dbReference type="ARBA" id="ARBA00011881"/>
    </source>
</evidence>
<comment type="caution">
    <text evidence="6">The sequence shown here is derived from an EMBL/GenBank/DDBJ whole genome shotgun (WGS) entry which is preliminary data.</text>
</comment>
<organism evidence="6 7">
    <name type="scientific">Flavisphingopyxis soli</name>
    <dbReference type="NCBI Taxonomy" id="2601267"/>
    <lineage>
        <taxon>Bacteria</taxon>
        <taxon>Pseudomonadati</taxon>
        <taxon>Pseudomonadota</taxon>
        <taxon>Alphaproteobacteria</taxon>
        <taxon>Sphingomonadales</taxon>
        <taxon>Sphingopyxidaceae</taxon>
        <taxon>Flavisphingopyxis</taxon>
    </lineage>
</organism>
<dbReference type="GO" id="GO:0006545">
    <property type="term" value="P:glycine biosynthetic process"/>
    <property type="evidence" value="ECO:0007669"/>
    <property type="project" value="TreeGrafter"/>
</dbReference>
<dbReference type="InterPro" id="IPR015421">
    <property type="entry name" value="PyrdxlP-dep_Trfase_major"/>
</dbReference>
<name>A0A5C6U7S0_9SPHN</name>
<keyword evidence="4" id="KW-0663">Pyridoxal phosphate</keyword>
<dbReference type="EMBL" id="VOPY01000003">
    <property type="protein sequence ID" value="TXC68141.1"/>
    <property type="molecule type" value="Genomic_DNA"/>
</dbReference>
<comment type="similarity">
    <text evidence="2">Belongs to the threonine aldolase family.</text>
</comment>
<dbReference type="Proteomes" id="UP000321129">
    <property type="component" value="Unassembled WGS sequence"/>
</dbReference>
<dbReference type="GO" id="GO:0005829">
    <property type="term" value="C:cytosol"/>
    <property type="evidence" value="ECO:0007669"/>
    <property type="project" value="TreeGrafter"/>
</dbReference>
<dbReference type="PANTHER" id="PTHR48097:SF9">
    <property type="entry name" value="L-THREONINE ALDOLASE"/>
    <property type="match status" value="1"/>
</dbReference>
<dbReference type="Pfam" id="PF01212">
    <property type="entry name" value="Beta_elim_lyase"/>
    <property type="match status" value="1"/>
</dbReference>
<dbReference type="InterPro" id="IPR015422">
    <property type="entry name" value="PyrdxlP-dep_Trfase_small"/>
</dbReference>
<keyword evidence="7" id="KW-1185">Reference proteome</keyword>
<sequence>MDQIKTLETERTRLRLTCRHLSGGGPTHPADEFDAIAAWLREHGDQGSKEDLTPGVQPDVYGKGALVEDFEAEVAALFGMPAARFMPSGCMAQPIALRIWSERAGNPTTAFHPTSHLQLHEELGYRYLHGLSAHLIGDPGRPTTAADVQAVLAPGGAAHETGLASLLVELPAREIGGQLPTWEELVELSELCRDQGIRLHLDGARVWQAGPAYGRSLSGIAALFDSVYISFYKDVGALPGAMLLGSQDFIDEAATWQRRQGGTLYTAVANIVSARMHLADCLERMPLLIERARKVAALFSVHARACVIPDAPQTSMFHLRLEGEEDELLEARDRVARELGIWLFGNLKQIDGETAMRTELSMGTSSLTLGDDELVAAIALLFRR</sequence>
<dbReference type="InterPro" id="IPR001597">
    <property type="entry name" value="ArAA_b-elim_lyase/Thr_aldolase"/>
</dbReference>
<dbReference type="GO" id="GO:0008732">
    <property type="term" value="F:L-allo-threonine aldolase activity"/>
    <property type="evidence" value="ECO:0007669"/>
    <property type="project" value="TreeGrafter"/>
</dbReference>
<accession>A0A5C6U7S0</accession>
<dbReference type="InterPro" id="IPR015424">
    <property type="entry name" value="PyrdxlP-dep_Trfase"/>
</dbReference>
<feature type="domain" description="Aromatic amino acid beta-eliminating lyase/threonine aldolase" evidence="5">
    <location>
        <begin position="59"/>
        <end position="319"/>
    </location>
</feature>
<dbReference type="OrthoDB" id="9774495at2"/>
<gene>
    <name evidence="6" type="ORF">FSZ31_10600</name>
</gene>
<dbReference type="Gene3D" id="3.90.1150.10">
    <property type="entry name" value="Aspartate Aminotransferase, domain 1"/>
    <property type="match status" value="1"/>
</dbReference>
<evidence type="ECO:0000313" key="7">
    <source>
        <dbReference type="Proteomes" id="UP000321129"/>
    </source>
</evidence>
<evidence type="ECO:0000256" key="1">
    <source>
        <dbReference type="ARBA" id="ARBA00001933"/>
    </source>
</evidence>
<proteinExistence type="inferred from homology"/>
<evidence type="ECO:0000256" key="2">
    <source>
        <dbReference type="ARBA" id="ARBA00006966"/>
    </source>
</evidence>
<dbReference type="GO" id="GO:0006567">
    <property type="term" value="P:L-threonine catabolic process"/>
    <property type="evidence" value="ECO:0007669"/>
    <property type="project" value="TreeGrafter"/>
</dbReference>
<comment type="cofactor">
    <cofactor evidence="1">
        <name>pyridoxal 5'-phosphate</name>
        <dbReference type="ChEBI" id="CHEBI:597326"/>
    </cofactor>
</comment>
<evidence type="ECO:0000259" key="5">
    <source>
        <dbReference type="Pfam" id="PF01212"/>
    </source>
</evidence>
<dbReference type="PANTHER" id="PTHR48097">
    <property type="entry name" value="L-THREONINE ALDOLASE-RELATED"/>
    <property type="match status" value="1"/>
</dbReference>
<evidence type="ECO:0000256" key="4">
    <source>
        <dbReference type="ARBA" id="ARBA00022898"/>
    </source>
</evidence>
<dbReference type="SUPFAM" id="SSF53383">
    <property type="entry name" value="PLP-dependent transferases"/>
    <property type="match status" value="1"/>
</dbReference>
<reference evidence="6 7" key="1">
    <citation type="submission" date="2019-08" db="EMBL/GenBank/DDBJ databases">
        <title>Sphingorhabdus soil sp. nov., isolated from arctic soil.</title>
        <authorList>
            <person name="Liu Y."/>
        </authorList>
    </citation>
    <scope>NUCLEOTIDE SEQUENCE [LARGE SCALE GENOMIC DNA]</scope>
    <source>
        <strain evidence="6 7">D-2Q-5-6</strain>
    </source>
</reference>
<dbReference type="AlphaFoldDB" id="A0A5C6U7S0"/>
<protein>
    <submittedName>
        <fullName evidence="6">Threonine aldolase</fullName>
    </submittedName>
</protein>
<dbReference type="Gene3D" id="3.40.640.10">
    <property type="entry name" value="Type I PLP-dependent aspartate aminotransferase-like (Major domain)"/>
    <property type="match status" value="1"/>
</dbReference>